<dbReference type="PROSITE" id="PS50011">
    <property type="entry name" value="PROTEIN_KINASE_DOM"/>
    <property type="match status" value="1"/>
</dbReference>
<evidence type="ECO:0000259" key="1">
    <source>
        <dbReference type="PROSITE" id="PS50011"/>
    </source>
</evidence>
<feature type="domain" description="Protein kinase" evidence="1">
    <location>
        <begin position="1"/>
        <end position="87"/>
    </location>
</feature>
<evidence type="ECO:0000313" key="3">
    <source>
        <dbReference type="Proteomes" id="UP000727506"/>
    </source>
</evidence>
<gene>
    <name evidence="2" type="ORF">KH142_10245</name>
</gene>
<name>A0A943YYY4_9ACTN</name>
<dbReference type="EMBL" id="JAGZSV010000333">
    <property type="protein sequence ID" value="MBS6941821.1"/>
    <property type="molecule type" value="Genomic_DNA"/>
</dbReference>
<accession>A0A943YYY4</accession>
<proteinExistence type="predicted"/>
<dbReference type="Gene3D" id="1.10.510.10">
    <property type="entry name" value="Transferase(Phosphotransferase) domain 1"/>
    <property type="match status" value="1"/>
</dbReference>
<dbReference type="PANTHER" id="PTHR24347">
    <property type="entry name" value="SERINE/THREONINE-PROTEIN KINASE"/>
    <property type="match status" value="1"/>
</dbReference>
<organism evidence="2 3">
    <name type="scientific">Slackia piriformis</name>
    <dbReference type="NCBI Taxonomy" id="626934"/>
    <lineage>
        <taxon>Bacteria</taxon>
        <taxon>Bacillati</taxon>
        <taxon>Actinomycetota</taxon>
        <taxon>Coriobacteriia</taxon>
        <taxon>Eggerthellales</taxon>
        <taxon>Eggerthellaceae</taxon>
        <taxon>Slackia</taxon>
    </lineage>
</organism>
<dbReference type="AlphaFoldDB" id="A0A943YYY4"/>
<dbReference type="Proteomes" id="UP000727506">
    <property type="component" value="Unassembled WGS sequence"/>
</dbReference>
<dbReference type="InterPro" id="IPR011009">
    <property type="entry name" value="Kinase-like_dom_sf"/>
</dbReference>
<dbReference type="Pfam" id="PF00069">
    <property type="entry name" value="Pkinase"/>
    <property type="match status" value="1"/>
</dbReference>
<protein>
    <submittedName>
        <fullName evidence="2">Protein kinase</fullName>
    </submittedName>
</protein>
<keyword evidence="2" id="KW-0808">Transferase</keyword>
<comment type="caution">
    <text evidence="2">The sequence shown here is derived from an EMBL/GenBank/DDBJ whole genome shotgun (WGS) entry which is preliminary data.</text>
</comment>
<dbReference type="GO" id="GO:0005524">
    <property type="term" value="F:ATP binding"/>
    <property type="evidence" value="ECO:0007669"/>
    <property type="project" value="InterPro"/>
</dbReference>
<dbReference type="GO" id="GO:0004672">
    <property type="term" value="F:protein kinase activity"/>
    <property type="evidence" value="ECO:0007669"/>
    <property type="project" value="InterPro"/>
</dbReference>
<reference evidence="2" key="1">
    <citation type="submission" date="2021-02" db="EMBL/GenBank/DDBJ databases">
        <title>Infant gut strain persistence is associated with maternal origin, phylogeny, and functional potential including surface adhesion and iron acquisition.</title>
        <authorList>
            <person name="Lou Y.C."/>
        </authorList>
    </citation>
    <scope>NUCLEOTIDE SEQUENCE</scope>
    <source>
        <strain evidence="2">L2_039_000G1_dasL2_039_000G1_concoct_11</strain>
    </source>
</reference>
<evidence type="ECO:0000313" key="2">
    <source>
        <dbReference type="EMBL" id="MBS6941821.1"/>
    </source>
</evidence>
<dbReference type="SUPFAM" id="SSF56112">
    <property type="entry name" value="Protein kinase-like (PK-like)"/>
    <property type="match status" value="1"/>
</dbReference>
<dbReference type="InterPro" id="IPR000719">
    <property type="entry name" value="Prot_kinase_dom"/>
</dbReference>
<sequence length="87" mass="9347">MLADCESPRLPQVAATYEMPDCFVAVYDYIPGDTLEHIVAARGRLTVAEAVQIVQDICEALADLHAHGVIHCDVNPSNVIVAADGRT</sequence>
<keyword evidence="2" id="KW-0418">Kinase</keyword>